<name>A0A2N1PS18_9BACT</name>
<evidence type="ECO:0008006" key="3">
    <source>
        <dbReference type="Google" id="ProtNLM"/>
    </source>
</evidence>
<dbReference type="Proteomes" id="UP000233256">
    <property type="component" value="Unassembled WGS sequence"/>
</dbReference>
<accession>A0A2N1PS18</accession>
<organism evidence="1 2">
    <name type="scientific">Candidatus Wallbacteria bacterium HGW-Wallbacteria-1</name>
    <dbReference type="NCBI Taxonomy" id="2013854"/>
    <lineage>
        <taxon>Bacteria</taxon>
        <taxon>Candidatus Walliibacteriota</taxon>
    </lineage>
</organism>
<dbReference type="AlphaFoldDB" id="A0A2N1PS18"/>
<dbReference type="InterPro" id="IPR012340">
    <property type="entry name" value="NA-bd_OB-fold"/>
</dbReference>
<proteinExistence type="predicted"/>
<comment type="caution">
    <text evidence="1">The sequence shown here is derived from an EMBL/GenBank/DDBJ whole genome shotgun (WGS) entry which is preliminary data.</text>
</comment>
<reference evidence="1 2" key="1">
    <citation type="journal article" date="2017" name="ISME J.">
        <title>Potential for microbial H2 and metal transformations associated with novel bacteria and archaea in deep terrestrial subsurface sediments.</title>
        <authorList>
            <person name="Hernsdorf A.W."/>
            <person name="Amano Y."/>
            <person name="Miyakawa K."/>
            <person name="Ise K."/>
            <person name="Suzuki Y."/>
            <person name="Anantharaman K."/>
            <person name="Probst A."/>
            <person name="Burstein D."/>
            <person name="Thomas B.C."/>
            <person name="Banfield J.F."/>
        </authorList>
    </citation>
    <scope>NUCLEOTIDE SEQUENCE [LARGE SCALE GENOMIC DNA]</scope>
    <source>
        <strain evidence="1">HGW-Wallbacteria-1</strain>
    </source>
</reference>
<evidence type="ECO:0000313" key="2">
    <source>
        <dbReference type="Proteomes" id="UP000233256"/>
    </source>
</evidence>
<dbReference type="EMBL" id="PGXC01000003">
    <property type="protein sequence ID" value="PKK91137.1"/>
    <property type="molecule type" value="Genomic_DNA"/>
</dbReference>
<gene>
    <name evidence="1" type="ORF">CVV64_05045</name>
</gene>
<sequence length="141" mass="15999">MFRKEMIVQMRTLTILIAMMLFAVILFPSAADAGAFNSRRPTVSIKEIYNDFDSYNGRIVRIKAKVVEQDERGLGQWLILNDGTGVIQVVLWVYGISFDRQAVGKEIEVIGKVGTIEDRNVIKATMVRVGNTRYRRTGNTR</sequence>
<evidence type="ECO:0000313" key="1">
    <source>
        <dbReference type="EMBL" id="PKK91137.1"/>
    </source>
</evidence>
<dbReference type="Gene3D" id="2.40.50.140">
    <property type="entry name" value="Nucleic acid-binding proteins"/>
    <property type="match status" value="1"/>
</dbReference>
<protein>
    <recommendedName>
        <fullName evidence="3">OB domain-containing protein</fullName>
    </recommendedName>
</protein>